<evidence type="ECO:0000313" key="2">
    <source>
        <dbReference type="Proteomes" id="UP001317001"/>
    </source>
</evidence>
<proteinExistence type="predicted"/>
<dbReference type="RefSeq" id="WP_257498513.1">
    <property type="nucleotide sequence ID" value="NZ_CP102382.1"/>
</dbReference>
<organism evidence="1 2">
    <name type="scientific">Paenimyroides aestuarii</name>
    <dbReference type="NCBI Taxonomy" id="2968490"/>
    <lineage>
        <taxon>Bacteria</taxon>
        <taxon>Pseudomonadati</taxon>
        <taxon>Bacteroidota</taxon>
        <taxon>Flavobacteriia</taxon>
        <taxon>Flavobacteriales</taxon>
        <taxon>Flavobacteriaceae</taxon>
        <taxon>Paenimyroides</taxon>
    </lineage>
</organism>
<gene>
    <name evidence="1" type="ORF">NPX36_09630</name>
</gene>
<evidence type="ECO:0000313" key="1">
    <source>
        <dbReference type="EMBL" id="UUV20610.1"/>
    </source>
</evidence>
<accession>A0ABY5NPZ4</accession>
<sequence>MKKCLLLSTLFLGLNIYAQKECDAFKLENATLTTENQYLKKILDINKPIVEVEKDNLLFQITDIKGNSKDKNIQITFLVATKTEYLSLYLKDFSIIDLEGNEYKVDFIKSSSANTELSQNVPLKLTFLFNDIKNQPLFLKLLKFKVVSKTKKYAVNGFNSNFEFRDLKVRWN</sequence>
<protein>
    <submittedName>
        <fullName evidence="1">Transposase</fullName>
    </submittedName>
</protein>
<keyword evidence="2" id="KW-1185">Reference proteome</keyword>
<dbReference type="EMBL" id="CP102382">
    <property type="protein sequence ID" value="UUV20610.1"/>
    <property type="molecule type" value="Genomic_DNA"/>
</dbReference>
<reference evidence="1 2" key="1">
    <citation type="submission" date="2022-08" db="EMBL/GenBank/DDBJ databases">
        <title>Myroides zhujiangensis sp. nov., a novel bacterium isolated from sediment in the Pearl River Estuary.</title>
        <authorList>
            <person name="Cui L."/>
        </authorList>
    </citation>
    <scope>NUCLEOTIDE SEQUENCE [LARGE SCALE GENOMIC DNA]</scope>
    <source>
        <strain evidence="1 2">SCSIO 72103</strain>
    </source>
</reference>
<dbReference type="Proteomes" id="UP001317001">
    <property type="component" value="Chromosome"/>
</dbReference>
<name>A0ABY5NPZ4_9FLAO</name>